<dbReference type="InterPro" id="IPR045865">
    <property type="entry name" value="ACT-like_dom_sf"/>
</dbReference>
<dbReference type="PROSITE" id="PS51880">
    <property type="entry name" value="TGS"/>
    <property type="match status" value="1"/>
</dbReference>
<name>A0A2H0XTA6_UNCSA</name>
<dbReference type="Gene3D" id="3.30.460.10">
    <property type="entry name" value="Beta Polymerase, domain 2"/>
    <property type="match status" value="1"/>
</dbReference>
<dbReference type="SUPFAM" id="SSF109604">
    <property type="entry name" value="HD-domain/PDEase-like"/>
    <property type="match status" value="1"/>
</dbReference>
<dbReference type="GO" id="GO:0015969">
    <property type="term" value="P:guanosine tetraphosphate metabolic process"/>
    <property type="evidence" value="ECO:0007669"/>
    <property type="project" value="InterPro"/>
</dbReference>
<dbReference type="FunFam" id="1.10.3210.10:FF:000001">
    <property type="entry name" value="GTP pyrophosphokinase RelA"/>
    <property type="match status" value="1"/>
</dbReference>
<evidence type="ECO:0000313" key="6">
    <source>
        <dbReference type="EMBL" id="PIS28081.1"/>
    </source>
</evidence>
<dbReference type="AlphaFoldDB" id="A0A2H0XTA6"/>
<dbReference type="SUPFAM" id="SSF81301">
    <property type="entry name" value="Nucleotidyltransferase"/>
    <property type="match status" value="1"/>
</dbReference>
<dbReference type="PANTHER" id="PTHR21262">
    <property type="entry name" value="GUANOSINE-3',5'-BIS DIPHOSPHATE 3'-PYROPHOSPHOHYDROLASE"/>
    <property type="match status" value="1"/>
</dbReference>
<dbReference type="InterPro" id="IPR004095">
    <property type="entry name" value="TGS"/>
</dbReference>
<dbReference type="InterPro" id="IPR012676">
    <property type="entry name" value="TGS-like"/>
</dbReference>
<dbReference type="Proteomes" id="UP000231343">
    <property type="component" value="Unassembled WGS sequence"/>
</dbReference>
<dbReference type="CDD" id="cd04876">
    <property type="entry name" value="ACT_RelA-SpoT"/>
    <property type="match status" value="1"/>
</dbReference>
<dbReference type="Pfam" id="PF04607">
    <property type="entry name" value="RelA_SpoT"/>
    <property type="match status" value="1"/>
</dbReference>
<dbReference type="NCBIfam" id="TIGR00691">
    <property type="entry name" value="spoT_relA"/>
    <property type="match status" value="1"/>
</dbReference>
<evidence type="ECO:0000259" key="5">
    <source>
        <dbReference type="PROSITE" id="PS51880"/>
    </source>
</evidence>
<reference evidence="6 7" key="1">
    <citation type="submission" date="2017-09" db="EMBL/GenBank/DDBJ databases">
        <title>Depth-based differentiation of microbial function through sediment-hosted aquifers and enrichment of novel symbionts in the deep terrestrial subsurface.</title>
        <authorList>
            <person name="Probst A.J."/>
            <person name="Ladd B."/>
            <person name="Jarett J.K."/>
            <person name="Geller-Mcgrath D.E."/>
            <person name="Sieber C.M."/>
            <person name="Emerson J.B."/>
            <person name="Anantharaman K."/>
            <person name="Thomas B.C."/>
            <person name="Malmstrom R."/>
            <person name="Stieglmeier M."/>
            <person name="Klingl A."/>
            <person name="Woyke T."/>
            <person name="Ryan C.M."/>
            <person name="Banfield J.F."/>
        </authorList>
    </citation>
    <scope>NUCLEOTIDE SEQUENCE [LARGE SCALE GENOMIC DNA]</scope>
    <source>
        <strain evidence="6">CG08_land_8_20_14_0_20_45_16</strain>
    </source>
</reference>
<dbReference type="CDD" id="cd00077">
    <property type="entry name" value="HDc"/>
    <property type="match status" value="1"/>
</dbReference>
<evidence type="ECO:0000259" key="3">
    <source>
        <dbReference type="PROSITE" id="PS51671"/>
    </source>
</evidence>
<dbReference type="SMART" id="SM00954">
    <property type="entry name" value="RelA_SpoT"/>
    <property type="match status" value="1"/>
</dbReference>
<dbReference type="CDD" id="cd01668">
    <property type="entry name" value="TGS_RSH"/>
    <property type="match status" value="1"/>
</dbReference>
<organism evidence="6 7">
    <name type="scientific">Candidatus Saganbacteria bacterium CG08_land_8_20_14_0_20_45_16</name>
    <dbReference type="NCBI Taxonomy" id="2014293"/>
    <lineage>
        <taxon>Bacteria</taxon>
        <taxon>Bacillati</taxon>
        <taxon>Saganbacteria</taxon>
    </lineage>
</organism>
<evidence type="ECO:0000259" key="4">
    <source>
        <dbReference type="PROSITE" id="PS51831"/>
    </source>
</evidence>
<proteinExistence type="inferred from homology"/>
<dbReference type="Gene3D" id="3.10.20.30">
    <property type="match status" value="1"/>
</dbReference>
<dbReference type="GO" id="GO:0005886">
    <property type="term" value="C:plasma membrane"/>
    <property type="evidence" value="ECO:0007669"/>
    <property type="project" value="TreeGrafter"/>
</dbReference>
<dbReference type="FunFam" id="3.30.460.10:FF:000001">
    <property type="entry name" value="GTP pyrophosphokinase RelA"/>
    <property type="match status" value="1"/>
</dbReference>
<dbReference type="InterPro" id="IPR043519">
    <property type="entry name" value="NT_sf"/>
</dbReference>
<dbReference type="InterPro" id="IPR002912">
    <property type="entry name" value="ACT_dom"/>
</dbReference>
<comment type="function">
    <text evidence="2">In eubacteria ppGpp (guanosine 3'-diphosphate 5'-diphosphate) is a mediator of the stringent response that coordinates a variety of cellular activities in response to changes in nutritional abundance.</text>
</comment>
<evidence type="ECO:0000256" key="2">
    <source>
        <dbReference type="RuleBase" id="RU003847"/>
    </source>
</evidence>
<evidence type="ECO:0000313" key="7">
    <source>
        <dbReference type="Proteomes" id="UP000231343"/>
    </source>
</evidence>
<sequence length="652" mass="73525">MKELTELLDKVAAYSPKTDLGLVEHAFQLAQKAHQSYKRLSGDPYITHPLAVALILAELEQDVFAIAAALLHDVVEDAGITLEQISSDFGPEVARLVAGVTKLSQLSFVNRELQQAENFRKMFLAMAEDFRIVVIKLADRLHNMRTLKYLPLAKQKATAIETKEIYAPLAHRLGVWRIKWELEDLSFACLSSEEYAEIKRKVAESRNKRETYIQDFIREATELLQRVGIGGEINGRAKHFFSIYHKMVDQNLDFDEIYDLTAVRIIVDGIKDCYAVLGVVHAAWKPIPGRFRDYIAMPKSNGYQSLHTTVIGPAGRPVEIQIRTHEMHRIAEYGIAAHWCYKEKATDKNLDAKMAWFREMLEWQGELKDAKDFMESLKINLFIDEVFVFTPKGDVFGLPSGANPVDFAYRVHTEVGHRTVGAKVNGRIVPLDHKLQSGDIVEILTGKKDNPSRDWVRFVKTAAARVKIKNWFKKHQGEPKTKVAQAVITEVEDKVRPLPVQKSRGKTKSPVTVAGLENVLVRFSKCCNPIPGEKIVGFITKGRGIAIHAYECANIINKKAQLDRLVKVEWNSDSEKIFSVAIEVEAFDRVGLLKDILAAVAETKTNVSAANISTKRGSSAFLRLTLDVKDKRQLDQVVATVRRLADVYEVKK</sequence>
<dbReference type="Pfam" id="PF13328">
    <property type="entry name" value="HD_4"/>
    <property type="match status" value="1"/>
</dbReference>
<dbReference type="SMART" id="SM00471">
    <property type="entry name" value="HDc"/>
    <property type="match status" value="1"/>
</dbReference>
<gene>
    <name evidence="6" type="ORF">COT42_08855</name>
</gene>
<dbReference type="SUPFAM" id="SSF55021">
    <property type="entry name" value="ACT-like"/>
    <property type="match status" value="1"/>
</dbReference>
<dbReference type="InterPro" id="IPR003607">
    <property type="entry name" value="HD/PDEase_dom"/>
</dbReference>
<dbReference type="Gene3D" id="3.30.70.260">
    <property type="match status" value="1"/>
</dbReference>
<comment type="pathway">
    <text evidence="1">Purine metabolism.</text>
</comment>
<protein>
    <submittedName>
        <fullName evidence="6">(P)ppGpp synthetase</fullName>
    </submittedName>
</protein>
<dbReference type="Pfam" id="PF02824">
    <property type="entry name" value="TGS"/>
    <property type="match status" value="1"/>
</dbReference>
<dbReference type="InterPro" id="IPR012675">
    <property type="entry name" value="Beta-grasp_dom_sf"/>
</dbReference>
<dbReference type="InterPro" id="IPR033655">
    <property type="entry name" value="TGS_RelA/SpoT"/>
</dbReference>
<accession>A0A2H0XTA6</accession>
<dbReference type="SUPFAM" id="SSF81271">
    <property type="entry name" value="TGS-like"/>
    <property type="match status" value="1"/>
</dbReference>
<feature type="domain" description="HD" evidence="4">
    <location>
        <begin position="45"/>
        <end position="144"/>
    </location>
</feature>
<feature type="domain" description="ACT" evidence="3">
    <location>
        <begin position="581"/>
        <end position="652"/>
    </location>
</feature>
<dbReference type="InterPro" id="IPR007685">
    <property type="entry name" value="RelA_SpoT"/>
</dbReference>
<comment type="caution">
    <text evidence="6">The sequence shown here is derived from an EMBL/GenBank/DDBJ whole genome shotgun (WGS) entry which is preliminary data.</text>
</comment>
<evidence type="ECO:0000256" key="1">
    <source>
        <dbReference type="ARBA" id="ARBA00025704"/>
    </source>
</evidence>
<dbReference type="PROSITE" id="PS51671">
    <property type="entry name" value="ACT"/>
    <property type="match status" value="1"/>
</dbReference>
<dbReference type="Gene3D" id="1.10.3210.10">
    <property type="entry name" value="Hypothetical protein af1432"/>
    <property type="match status" value="1"/>
</dbReference>
<dbReference type="InterPro" id="IPR004811">
    <property type="entry name" value="RelA/Spo_fam"/>
</dbReference>
<dbReference type="Pfam" id="PF13291">
    <property type="entry name" value="ACT_4"/>
    <property type="match status" value="1"/>
</dbReference>
<feature type="domain" description="TGS" evidence="5">
    <location>
        <begin position="384"/>
        <end position="445"/>
    </location>
</feature>
<dbReference type="CDD" id="cd05399">
    <property type="entry name" value="NT_Rel-Spo_like"/>
    <property type="match status" value="1"/>
</dbReference>
<dbReference type="FunFam" id="3.10.20.30:FF:000002">
    <property type="entry name" value="GTP pyrophosphokinase (RelA/SpoT)"/>
    <property type="match status" value="1"/>
</dbReference>
<dbReference type="EMBL" id="PEYM01000148">
    <property type="protein sequence ID" value="PIS28081.1"/>
    <property type="molecule type" value="Genomic_DNA"/>
</dbReference>
<dbReference type="PANTHER" id="PTHR21262:SF31">
    <property type="entry name" value="GTP PYROPHOSPHOKINASE"/>
    <property type="match status" value="1"/>
</dbReference>
<comment type="similarity">
    <text evidence="2">Belongs to the relA/spoT family.</text>
</comment>
<dbReference type="PROSITE" id="PS51831">
    <property type="entry name" value="HD"/>
    <property type="match status" value="1"/>
</dbReference>
<dbReference type="InterPro" id="IPR006674">
    <property type="entry name" value="HD_domain"/>
</dbReference>